<keyword evidence="1" id="KW-0472">Membrane</keyword>
<name>A0A6F8Y5G1_9ACTN</name>
<dbReference type="KEGG" id="pfla:Pflav_077620"/>
<dbReference type="Proteomes" id="UP000502508">
    <property type="component" value="Chromosome"/>
</dbReference>
<accession>A0A6F8Y5G1</accession>
<gene>
    <name evidence="2" type="ORF">Pflav_077620</name>
</gene>
<evidence type="ECO:0000313" key="3">
    <source>
        <dbReference type="Proteomes" id="UP000502508"/>
    </source>
</evidence>
<evidence type="ECO:0000313" key="2">
    <source>
        <dbReference type="EMBL" id="BCB81352.1"/>
    </source>
</evidence>
<feature type="transmembrane region" description="Helical" evidence="1">
    <location>
        <begin position="24"/>
        <end position="52"/>
    </location>
</feature>
<keyword evidence="3" id="KW-1185">Reference proteome</keyword>
<sequence>MTTTPAALRHPLDPEPMRSTKAGAVFALGLVALLTGPFVGGLVPASIAIVLAAQGRREAFRSGGYLTGSAWLRRGEKLAWIGVALAATSLVVAVVIAVVDFAGQPAGHDFAPGVD</sequence>
<organism evidence="2 3">
    <name type="scientific">Phytohabitans flavus</name>
    <dbReference type="NCBI Taxonomy" id="1076124"/>
    <lineage>
        <taxon>Bacteria</taxon>
        <taxon>Bacillati</taxon>
        <taxon>Actinomycetota</taxon>
        <taxon>Actinomycetes</taxon>
        <taxon>Micromonosporales</taxon>
        <taxon>Micromonosporaceae</taxon>
    </lineage>
</organism>
<dbReference type="AlphaFoldDB" id="A0A6F8Y5G1"/>
<keyword evidence="1" id="KW-1133">Transmembrane helix</keyword>
<evidence type="ECO:0008006" key="4">
    <source>
        <dbReference type="Google" id="ProtNLM"/>
    </source>
</evidence>
<evidence type="ECO:0000256" key="1">
    <source>
        <dbReference type="SAM" id="Phobius"/>
    </source>
</evidence>
<dbReference type="EMBL" id="AP022870">
    <property type="protein sequence ID" value="BCB81352.1"/>
    <property type="molecule type" value="Genomic_DNA"/>
</dbReference>
<proteinExistence type="predicted"/>
<protein>
    <recommendedName>
        <fullName evidence="4">DUF4190 domain-containing protein</fullName>
    </recommendedName>
</protein>
<reference evidence="2 3" key="2">
    <citation type="submission" date="2020-03" db="EMBL/GenBank/DDBJ databases">
        <authorList>
            <person name="Ichikawa N."/>
            <person name="Kimura A."/>
            <person name="Kitahashi Y."/>
            <person name="Uohara A."/>
        </authorList>
    </citation>
    <scope>NUCLEOTIDE SEQUENCE [LARGE SCALE GENOMIC DNA]</scope>
    <source>
        <strain evidence="2 3">NBRC 107702</strain>
    </source>
</reference>
<keyword evidence="1" id="KW-0812">Transmembrane</keyword>
<feature type="transmembrane region" description="Helical" evidence="1">
    <location>
        <begin position="78"/>
        <end position="99"/>
    </location>
</feature>
<reference evidence="2 3" key="1">
    <citation type="submission" date="2020-03" db="EMBL/GenBank/DDBJ databases">
        <title>Whole genome shotgun sequence of Phytohabitans flavus NBRC 107702.</title>
        <authorList>
            <person name="Komaki H."/>
            <person name="Tamura T."/>
        </authorList>
    </citation>
    <scope>NUCLEOTIDE SEQUENCE [LARGE SCALE GENOMIC DNA]</scope>
    <source>
        <strain evidence="2 3">NBRC 107702</strain>
    </source>
</reference>